<dbReference type="HOGENOM" id="CLU_160006_0_0_11"/>
<sequence length="136" mass="14338">MTAGLVSPELDNSVSYAGHNRISTAALSTVTQAAAAESFGVQMNEIRVSFSDAAGRLAISLATPILISPLATLLRNSTEAPPFEVTSSSVWNRTIKAKQHVLETVARLTGSDVARVDIRVTGVRFDGTGQGRGRVQ</sequence>
<accession>A0A0D4C1P4</accession>
<dbReference type="PATRIC" id="fig|1618207.4.peg.3079"/>
<organism evidence="1 2">
    <name type="scientific">Psychromicrobium lacuslunae</name>
    <dbReference type="NCBI Taxonomy" id="1618207"/>
    <lineage>
        <taxon>Bacteria</taxon>
        <taxon>Bacillati</taxon>
        <taxon>Actinomycetota</taxon>
        <taxon>Actinomycetes</taxon>
        <taxon>Micrococcales</taxon>
        <taxon>Micrococcaceae</taxon>
        <taxon>Psychromicrobium</taxon>
    </lineage>
</organism>
<evidence type="ECO:0000313" key="1">
    <source>
        <dbReference type="EMBL" id="AJT42493.1"/>
    </source>
</evidence>
<dbReference type="STRING" id="1618207.UM93_15130"/>
<dbReference type="EMBL" id="CP011005">
    <property type="protein sequence ID" value="AJT42493.1"/>
    <property type="molecule type" value="Genomic_DNA"/>
</dbReference>
<proteinExistence type="predicted"/>
<dbReference type="RefSeq" id="WP_045076356.1">
    <property type="nucleotide sequence ID" value="NZ_CP011005.1"/>
</dbReference>
<keyword evidence="2" id="KW-1185">Reference proteome</keyword>
<dbReference type="OrthoDB" id="4979399at2"/>
<dbReference type="AlphaFoldDB" id="A0A0D4C1P4"/>
<protein>
    <submittedName>
        <fullName evidence="1">Uncharacterized protein</fullName>
    </submittedName>
</protein>
<dbReference type="Proteomes" id="UP000061839">
    <property type="component" value="Chromosome"/>
</dbReference>
<dbReference type="KEGG" id="ari:UM93_15130"/>
<gene>
    <name evidence="1" type="ORF">UM93_15130</name>
</gene>
<reference evidence="1 2" key="1">
    <citation type="journal article" date="2015" name="Genome Announc.">
        <title>Complete Genome Sequencing of Protease-Producing Novel Arthrobacter sp. Strain IHBB 11108 Using PacBio Single-Molecule Real-Time Sequencing Technology.</title>
        <authorList>
            <person name="Kiran S."/>
            <person name="Swarnkar M.K."/>
            <person name="Pal M."/>
            <person name="Thakur R."/>
            <person name="Tewari R."/>
            <person name="Singh A.K."/>
            <person name="Gulati A."/>
        </authorList>
    </citation>
    <scope>NUCLEOTIDE SEQUENCE [LARGE SCALE GENOMIC DNA]</scope>
    <source>
        <strain evidence="1 2">IHBB 11108</strain>
    </source>
</reference>
<name>A0A0D4C1P4_9MICC</name>
<evidence type="ECO:0000313" key="2">
    <source>
        <dbReference type="Proteomes" id="UP000061839"/>
    </source>
</evidence>